<evidence type="ECO:0000256" key="1">
    <source>
        <dbReference type="SAM" id="MobiDB-lite"/>
    </source>
</evidence>
<organism evidence="2 3">
    <name type="scientific">Natronococcus amylolyticus DSM 10524</name>
    <dbReference type="NCBI Taxonomy" id="1227497"/>
    <lineage>
        <taxon>Archaea</taxon>
        <taxon>Methanobacteriati</taxon>
        <taxon>Methanobacteriota</taxon>
        <taxon>Stenosarchaea group</taxon>
        <taxon>Halobacteria</taxon>
        <taxon>Halobacteriales</taxon>
        <taxon>Natrialbaceae</taxon>
        <taxon>Natronococcus</taxon>
    </lineage>
</organism>
<sequence>MPTPTLRLTIGLLAVIALLGGAAIVSADDANADAAAIEWMNDRMGDHDAHHDGHADHDHGAHHDDANHAEHHADHEPGNHHAGAGSC</sequence>
<evidence type="ECO:0000313" key="2">
    <source>
        <dbReference type="EMBL" id="ELY59187.1"/>
    </source>
</evidence>
<dbReference type="STRING" id="1227497.C491_07596"/>
<dbReference type="Proteomes" id="UP000011688">
    <property type="component" value="Unassembled WGS sequence"/>
</dbReference>
<name>L9XC27_9EURY</name>
<dbReference type="RefSeq" id="WP_005554960.1">
    <property type="nucleotide sequence ID" value="NZ_AOIB01000016.1"/>
</dbReference>
<comment type="caution">
    <text evidence="2">The sequence shown here is derived from an EMBL/GenBank/DDBJ whole genome shotgun (WGS) entry which is preliminary data.</text>
</comment>
<reference evidence="2 3" key="1">
    <citation type="journal article" date="2014" name="PLoS Genet.">
        <title>Phylogenetically driven sequencing of extremely halophilic archaea reveals strategies for static and dynamic osmo-response.</title>
        <authorList>
            <person name="Becker E.A."/>
            <person name="Seitzer P.M."/>
            <person name="Tritt A."/>
            <person name="Larsen D."/>
            <person name="Krusor M."/>
            <person name="Yao A.I."/>
            <person name="Wu D."/>
            <person name="Madern D."/>
            <person name="Eisen J.A."/>
            <person name="Darling A.E."/>
            <person name="Facciotti M.T."/>
        </authorList>
    </citation>
    <scope>NUCLEOTIDE SEQUENCE [LARGE SCALE GENOMIC DNA]</scope>
    <source>
        <strain evidence="2 3">DSM 10524</strain>
    </source>
</reference>
<dbReference type="EMBL" id="AOIB01000016">
    <property type="protein sequence ID" value="ELY59187.1"/>
    <property type="molecule type" value="Genomic_DNA"/>
</dbReference>
<keyword evidence="3" id="KW-1185">Reference proteome</keyword>
<proteinExistence type="predicted"/>
<feature type="region of interest" description="Disordered" evidence="1">
    <location>
        <begin position="45"/>
        <end position="87"/>
    </location>
</feature>
<feature type="compositionally biased region" description="Basic and acidic residues" evidence="1">
    <location>
        <begin position="45"/>
        <end position="79"/>
    </location>
</feature>
<dbReference type="AlphaFoldDB" id="L9XC27"/>
<accession>L9XC27</accession>
<protein>
    <submittedName>
        <fullName evidence="2">Uncharacterized protein</fullName>
    </submittedName>
</protein>
<gene>
    <name evidence="2" type="ORF">C491_07596</name>
</gene>
<evidence type="ECO:0000313" key="3">
    <source>
        <dbReference type="Proteomes" id="UP000011688"/>
    </source>
</evidence>